<name>H0HWQ4_9HYPH</name>
<evidence type="ECO:0000313" key="2">
    <source>
        <dbReference type="Proteomes" id="UP000003250"/>
    </source>
</evidence>
<accession>H0HWQ4</accession>
<dbReference type="PATRIC" id="fig|1107882.3.peg.4505"/>
<reference evidence="1 2" key="1">
    <citation type="journal article" date="2012" name="J. Bacteriol.">
        <title>Draft Genome Sequence of Mesorhizobium alhagi CCNWXJ12-2T, a Novel Salt-Resistant Species Isolated from the Desert of Northwestern China.</title>
        <authorList>
            <person name="Zhou M."/>
            <person name="Chen W."/>
            <person name="Chen H."/>
            <person name="Wei G."/>
        </authorList>
    </citation>
    <scope>NUCLEOTIDE SEQUENCE [LARGE SCALE GENOMIC DNA]</scope>
    <source>
        <strain evidence="1 2">CCNWXJ12-2</strain>
    </source>
</reference>
<gene>
    <name evidence="1" type="ORF">MAXJ12_23097</name>
</gene>
<organism evidence="1 2">
    <name type="scientific">Mesorhizobium alhagi CCNWXJ12-2</name>
    <dbReference type="NCBI Taxonomy" id="1107882"/>
    <lineage>
        <taxon>Bacteria</taxon>
        <taxon>Pseudomonadati</taxon>
        <taxon>Pseudomonadota</taxon>
        <taxon>Alphaproteobacteria</taxon>
        <taxon>Hyphomicrobiales</taxon>
        <taxon>Phyllobacteriaceae</taxon>
        <taxon>Allomesorhizobium</taxon>
    </lineage>
</organism>
<keyword evidence="2" id="KW-1185">Reference proteome</keyword>
<dbReference type="RefSeq" id="WP_008838211.1">
    <property type="nucleotide sequence ID" value="NZ_AHAM01000187.1"/>
</dbReference>
<dbReference type="Proteomes" id="UP000003250">
    <property type="component" value="Unassembled WGS sequence"/>
</dbReference>
<protein>
    <submittedName>
        <fullName evidence="1">Uncharacterized protein</fullName>
    </submittedName>
</protein>
<evidence type="ECO:0000313" key="1">
    <source>
        <dbReference type="EMBL" id="EHK54853.1"/>
    </source>
</evidence>
<dbReference type="OrthoDB" id="9966269at2"/>
<sequence length="118" mass="13076">MSELGLLSSVHSSFEDYATLLDDVIVDLQTKKQVSLHRERLVRLLAEISAGFNPDMSLRAIQLADMLSDDLGQPVDNLDDLAQRLLAGSIDPTLIARIANLSSHIERQRTAIAHRMGR</sequence>
<dbReference type="AlphaFoldDB" id="H0HWQ4"/>
<dbReference type="EMBL" id="AHAM01000187">
    <property type="protein sequence ID" value="EHK54853.1"/>
    <property type="molecule type" value="Genomic_DNA"/>
</dbReference>
<proteinExistence type="predicted"/>